<dbReference type="PATRIC" id="fig|1401659.3.peg.2661"/>
<sequence>MSLSLLERRKNKMGIIGKGANQSVSDGSFALQAGGDIKITTGLSAADVIQLFDVLFQNQFPKIQEVAREQAISNRRELETLVISELHKNSEKIIIDKFKDPDIQALLSDALTFAARKGKKSHPDLLSKLIVEKVSGGNSDLMEIILNEAVSVVPKLTKPQISLICVIFVLNDVQMTAIPAGNILHMLESFHQKFEQYLGSKFDLSPTSLKHLSYTGACNYNDFMVRDTVDSYLHKYAYFGASNVEKAKKKLGFIAPAIFRFINKINAPQIGGVNLTGVGQAIAITTLKEIAPFDYAQWLK</sequence>
<gene>
    <name evidence="1" type="ORF">P262_03764</name>
</gene>
<name>V5U221_9ENTR</name>
<evidence type="ECO:0000313" key="2">
    <source>
        <dbReference type="Proteomes" id="UP000018545"/>
    </source>
</evidence>
<accession>V5U221</accession>
<dbReference type="InterPro" id="IPR053773">
    <property type="entry name" value="Vpar_1526-like"/>
</dbReference>
<organism evidence="1 2">
    <name type="scientific">Cronobacter malonaticus</name>
    <dbReference type="NCBI Taxonomy" id="413503"/>
    <lineage>
        <taxon>Bacteria</taxon>
        <taxon>Pseudomonadati</taxon>
        <taxon>Pseudomonadota</taxon>
        <taxon>Gammaproteobacteria</taxon>
        <taxon>Enterobacterales</taxon>
        <taxon>Enterobacteriaceae</taxon>
        <taxon>Cronobacter</taxon>
    </lineage>
</organism>
<dbReference type="HOGENOM" id="CLU_975714_0_0_6"/>
<proteinExistence type="predicted"/>
<dbReference type="NCBIfam" id="NF045477">
    <property type="entry name" value="LPO_1073_dom"/>
    <property type="match status" value="1"/>
</dbReference>
<dbReference type="EMBL" id="CP006731">
    <property type="protein sequence ID" value="AHB71055.1"/>
    <property type="molecule type" value="Genomic_DNA"/>
</dbReference>
<dbReference type="KEGG" id="csi:P262_03764"/>
<evidence type="ECO:0000313" key="1">
    <source>
        <dbReference type="EMBL" id="AHB71055.1"/>
    </source>
</evidence>
<reference evidence="1 2" key="1">
    <citation type="journal article" date="2014" name="Genome Announc.">
        <title>Complete Genome Sequence of Cronobacter sakazakii Strain CMCC 45402.</title>
        <authorList>
            <person name="Zhao Z."/>
            <person name="Wang L."/>
            <person name="Wang B."/>
            <person name="Liang H."/>
            <person name="Ye Q."/>
            <person name="Zeng M."/>
        </authorList>
    </citation>
    <scope>NUCLEOTIDE SEQUENCE [LARGE SCALE GENOMIC DNA]</scope>
    <source>
        <strain evidence="2">45402</strain>
    </source>
</reference>
<dbReference type="Proteomes" id="UP000018545">
    <property type="component" value="Chromosome"/>
</dbReference>
<dbReference type="AlphaFoldDB" id="V5U221"/>
<protein>
    <submittedName>
        <fullName evidence="1">Uncharacterized protein</fullName>
    </submittedName>
</protein>